<evidence type="ECO:0000313" key="5">
    <source>
        <dbReference type="Proteomes" id="UP000217257"/>
    </source>
</evidence>
<dbReference type="Proteomes" id="UP000217257">
    <property type="component" value="Chromosome"/>
</dbReference>
<evidence type="ECO:0000256" key="2">
    <source>
        <dbReference type="ARBA" id="ARBA00022737"/>
    </source>
</evidence>
<dbReference type="Pfam" id="PF00415">
    <property type="entry name" value="RCC1"/>
    <property type="match status" value="2"/>
</dbReference>
<dbReference type="PRINTS" id="PR00633">
    <property type="entry name" value="RCCNDNSATION"/>
</dbReference>
<organism evidence="4 5">
    <name type="scientific">Cystobacter fuscus</name>
    <dbReference type="NCBI Taxonomy" id="43"/>
    <lineage>
        <taxon>Bacteria</taxon>
        <taxon>Pseudomonadati</taxon>
        <taxon>Myxococcota</taxon>
        <taxon>Myxococcia</taxon>
        <taxon>Myxococcales</taxon>
        <taxon>Cystobacterineae</taxon>
        <taxon>Archangiaceae</taxon>
        <taxon>Cystobacter</taxon>
    </lineage>
</organism>
<dbReference type="InterPro" id="IPR058923">
    <property type="entry name" value="RCC1-like_dom"/>
</dbReference>
<dbReference type="PROSITE" id="PS50012">
    <property type="entry name" value="RCC1_3"/>
    <property type="match status" value="6"/>
</dbReference>
<dbReference type="KEGG" id="cfus:CYFUS_000356"/>
<sequence>MLWVLLGLLLLAPGLGCVDFEQEGVGFCEKRPGQCVPSIEDVVQESAQPSGHISFRVTAKDGAAERLAFKWEASIGTLETVRTTSTSSVVLWKSPACLPMIQPGTVSVSVENSHGEVSKEFKVSVAACPKPTPTFPLTPTPSISSLGHHSLALSSIGLILRAWGANESGQLGDGTVQGRTSPWMLSIPGKVAAISSGYGHSLALRDDGTVWAWGSNDYGQLGLGGGGAQTMPVQIPALGEIVSLSAGASHSLALGQNGTVWAWGSNDYGQLGDGALTIRQSPMVVNLRNNVSGIASLAAGWSYSMALCYNGDVWVWGYDFSRMSPTPSGSHFPDKVYGLPGIVAIAAGRRHALALSFDGTVWAWGNNDSGQLGLGGHGFQSSPKRIPGLSKIRAIAAGSDFSIALGSQGEVWAWGLNVSGQMGDGTTSPRDVPAKVPGLAPVSFVAAGERHVSAMNSNGVFWTWGDDGVGGVRLSPERVSIP</sequence>
<feature type="domain" description="RCC1-like" evidence="3">
    <location>
        <begin position="111"/>
        <end position="319"/>
    </location>
</feature>
<keyword evidence="2" id="KW-0677">Repeat</keyword>
<dbReference type="PROSITE" id="PS00626">
    <property type="entry name" value="RCC1_2"/>
    <property type="match status" value="3"/>
</dbReference>
<dbReference type="AlphaFoldDB" id="A0A250IT73"/>
<protein>
    <submittedName>
        <fullName evidence="4">Chromosome condensation regulator</fullName>
    </submittedName>
</protein>
<proteinExistence type="predicted"/>
<accession>A0A250IT73</accession>
<reference evidence="4 5" key="1">
    <citation type="submission" date="2017-06" db="EMBL/GenBank/DDBJ databases">
        <title>Sequencing and comparative analysis of myxobacterial genomes.</title>
        <authorList>
            <person name="Rupp O."/>
            <person name="Goesmann A."/>
            <person name="Sogaard-Andersen L."/>
        </authorList>
    </citation>
    <scope>NUCLEOTIDE SEQUENCE [LARGE SCALE GENOMIC DNA]</scope>
    <source>
        <strain evidence="4 5">DSM 52655</strain>
    </source>
</reference>
<dbReference type="PANTHER" id="PTHR45982:SF1">
    <property type="entry name" value="REGULATOR OF CHROMOSOME CONDENSATION"/>
    <property type="match status" value="1"/>
</dbReference>
<evidence type="ECO:0000256" key="1">
    <source>
        <dbReference type="ARBA" id="ARBA00022658"/>
    </source>
</evidence>
<name>A0A250IT73_9BACT</name>
<dbReference type="Gene3D" id="2.130.10.30">
    <property type="entry name" value="Regulator of chromosome condensation 1/beta-lactamase-inhibitor protein II"/>
    <property type="match status" value="2"/>
</dbReference>
<gene>
    <name evidence="4" type="ORF">CYFUS_000356</name>
</gene>
<dbReference type="EMBL" id="CP022098">
    <property type="protein sequence ID" value="ATB34944.1"/>
    <property type="molecule type" value="Genomic_DNA"/>
</dbReference>
<dbReference type="InterPro" id="IPR051553">
    <property type="entry name" value="Ran_GTPase-activating"/>
</dbReference>
<evidence type="ECO:0000313" key="4">
    <source>
        <dbReference type="EMBL" id="ATB34944.1"/>
    </source>
</evidence>
<keyword evidence="1" id="KW-0344">Guanine-nucleotide releasing factor</keyword>
<evidence type="ECO:0000259" key="3">
    <source>
        <dbReference type="Pfam" id="PF25390"/>
    </source>
</evidence>
<dbReference type="SUPFAM" id="SSF50985">
    <property type="entry name" value="RCC1/BLIP-II"/>
    <property type="match status" value="2"/>
</dbReference>
<dbReference type="PANTHER" id="PTHR45982">
    <property type="entry name" value="REGULATOR OF CHROMOSOME CONDENSATION"/>
    <property type="match status" value="1"/>
</dbReference>
<dbReference type="GO" id="GO:0005737">
    <property type="term" value="C:cytoplasm"/>
    <property type="evidence" value="ECO:0007669"/>
    <property type="project" value="TreeGrafter"/>
</dbReference>
<dbReference type="Pfam" id="PF25390">
    <property type="entry name" value="WD40_RLD"/>
    <property type="match status" value="1"/>
</dbReference>
<dbReference type="GO" id="GO:0005085">
    <property type="term" value="F:guanyl-nucleotide exchange factor activity"/>
    <property type="evidence" value="ECO:0007669"/>
    <property type="project" value="TreeGrafter"/>
</dbReference>
<dbReference type="InterPro" id="IPR009091">
    <property type="entry name" value="RCC1/BLIP-II"/>
</dbReference>
<dbReference type="InterPro" id="IPR000408">
    <property type="entry name" value="Reg_chr_condens"/>
</dbReference>